<dbReference type="CDD" id="cd00082">
    <property type="entry name" value="HisKA"/>
    <property type="match status" value="1"/>
</dbReference>
<dbReference type="AlphaFoldDB" id="A0AAJ3LIZ2"/>
<evidence type="ECO:0000256" key="3">
    <source>
        <dbReference type="ARBA" id="ARBA00012438"/>
    </source>
</evidence>
<evidence type="ECO:0000313" key="12">
    <source>
        <dbReference type="EMBL" id="NWD44843.1"/>
    </source>
</evidence>
<keyword evidence="6" id="KW-0808">Transferase</keyword>
<comment type="catalytic activity">
    <reaction evidence="1">
        <text>ATP + protein L-histidine = ADP + protein N-phospho-L-histidine.</text>
        <dbReference type="EC" id="2.7.13.3"/>
    </reaction>
</comment>
<dbReference type="EC" id="2.7.13.3" evidence="3"/>
<dbReference type="SMART" id="SM00387">
    <property type="entry name" value="HATPase_c"/>
    <property type="match status" value="1"/>
</dbReference>
<sequence length="431" mass="48340">MLSKVRPWMAIAAGTSWAALTLYLLWLCTNAAVFIGDYSFLRLMAGPGYLVAEQLKTLPPEQWEARVESLQARFQYPVSVVKKDDIELPPEAIVMLDHHQPAQNSDEDVTYFPLDDDTVIQFGPMWGTAEVKDLLQYPVYWVTACVAGLPVLLLLWIAFRARRKYTHDLNTLNACMSALARTPSTLLPAMSQEWTPLLQTLRKHAQDITSMGERHREVSQAVSHELRTPLARMRFALALLSKSADPDTRTRLQERLQTDIEELESLVRASLAFARLADAPSDLQHEPINIHDWLQQEFALLDGHHRLLTLDTDPADLELIGDRALLHLIVRNLLSNAITYARERVNVSAACQDQHLVLHVDDDGPGVLPENREKIFEPFVRLAMGGDEPSGFGLGLALAKRATHWHRGELSITRSPLGGARLTLTLALRPG</sequence>
<dbReference type="PRINTS" id="PR00344">
    <property type="entry name" value="BCTRLSENSOR"/>
</dbReference>
<dbReference type="Pfam" id="PF00512">
    <property type="entry name" value="HisKA"/>
    <property type="match status" value="1"/>
</dbReference>
<keyword evidence="10" id="KW-0472">Membrane</keyword>
<reference evidence="12 13" key="1">
    <citation type="submission" date="2020-04" db="EMBL/GenBank/DDBJ databases">
        <title>Molecular characterization of pseudomonads from Agaricus bisporus reveal novel blotch 2 pathogens in Western Europe.</title>
        <authorList>
            <person name="Taparia T."/>
            <person name="Krijger M."/>
            <person name="Haynes E."/>
            <person name="Elpinstone J.G."/>
            <person name="Noble R."/>
            <person name="Van Der Wolf J."/>
        </authorList>
    </citation>
    <scope>NUCLEOTIDE SEQUENCE [LARGE SCALE GENOMIC DNA]</scope>
    <source>
        <strain evidence="12 13">IPO3753</strain>
    </source>
</reference>
<keyword evidence="9" id="KW-0067">ATP-binding</keyword>
<evidence type="ECO:0000313" key="13">
    <source>
        <dbReference type="Proteomes" id="UP000546584"/>
    </source>
</evidence>
<dbReference type="SUPFAM" id="SSF47384">
    <property type="entry name" value="Homodimeric domain of signal transducing histidine kinase"/>
    <property type="match status" value="1"/>
</dbReference>
<dbReference type="InterPro" id="IPR004358">
    <property type="entry name" value="Sig_transdc_His_kin-like_C"/>
</dbReference>
<organism evidence="12 13">
    <name type="scientific">Pseudomonas yamanorum</name>
    <dbReference type="NCBI Taxonomy" id="515393"/>
    <lineage>
        <taxon>Bacteria</taxon>
        <taxon>Pseudomonadati</taxon>
        <taxon>Pseudomonadota</taxon>
        <taxon>Gammaproteobacteria</taxon>
        <taxon>Pseudomonadales</taxon>
        <taxon>Pseudomonadaceae</taxon>
        <taxon>Pseudomonas</taxon>
    </lineage>
</organism>
<dbReference type="PANTHER" id="PTHR44936:SF10">
    <property type="entry name" value="SENSOR PROTEIN RSTB"/>
    <property type="match status" value="1"/>
</dbReference>
<dbReference type="InterPro" id="IPR003594">
    <property type="entry name" value="HATPase_dom"/>
</dbReference>
<dbReference type="GO" id="GO:0000155">
    <property type="term" value="F:phosphorelay sensor kinase activity"/>
    <property type="evidence" value="ECO:0007669"/>
    <property type="project" value="InterPro"/>
</dbReference>
<dbReference type="Gene3D" id="1.10.287.130">
    <property type="match status" value="1"/>
</dbReference>
<keyword evidence="10" id="KW-1133">Transmembrane helix</keyword>
<dbReference type="InterPro" id="IPR005467">
    <property type="entry name" value="His_kinase_dom"/>
</dbReference>
<dbReference type="InterPro" id="IPR050980">
    <property type="entry name" value="2C_sensor_his_kinase"/>
</dbReference>
<keyword evidence="10" id="KW-0812">Transmembrane</keyword>
<evidence type="ECO:0000256" key="6">
    <source>
        <dbReference type="ARBA" id="ARBA00022679"/>
    </source>
</evidence>
<evidence type="ECO:0000256" key="1">
    <source>
        <dbReference type="ARBA" id="ARBA00000085"/>
    </source>
</evidence>
<feature type="transmembrane region" description="Helical" evidence="10">
    <location>
        <begin position="139"/>
        <end position="159"/>
    </location>
</feature>
<dbReference type="SUPFAM" id="SSF55874">
    <property type="entry name" value="ATPase domain of HSP90 chaperone/DNA topoisomerase II/histidine kinase"/>
    <property type="match status" value="1"/>
</dbReference>
<name>A0AAJ3LIZ2_9PSED</name>
<dbReference type="InterPro" id="IPR036097">
    <property type="entry name" value="HisK_dim/P_sf"/>
</dbReference>
<evidence type="ECO:0000256" key="2">
    <source>
        <dbReference type="ARBA" id="ARBA00004651"/>
    </source>
</evidence>
<feature type="domain" description="Histidine kinase" evidence="11">
    <location>
        <begin position="221"/>
        <end position="430"/>
    </location>
</feature>
<dbReference type="PROSITE" id="PS50109">
    <property type="entry name" value="HIS_KIN"/>
    <property type="match status" value="1"/>
</dbReference>
<dbReference type="GO" id="GO:0005886">
    <property type="term" value="C:plasma membrane"/>
    <property type="evidence" value="ECO:0007669"/>
    <property type="project" value="UniProtKB-SubCell"/>
</dbReference>
<dbReference type="GO" id="GO:0005524">
    <property type="term" value="F:ATP binding"/>
    <property type="evidence" value="ECO:0007669"/>
    <property type="project" value="UniProtKB-KW"/>
</dbReference>
<gene>
    <name evidence="12" type="ORF">HX826_23475</name>
</gene>
<dbReference type="InterPro" id="IPR036890">
    <property type="entry name" value="HATPase_C_sf"/>
</dbReference>
<evidence type="ECO:0000256" key="7">
    <source>
        <dbReference type="ARBA" id="ARBA00022741"/>
    </source>
</evidence>
<evidence type="ECO:0000256" key="9">
    <source>
        <dbReference type="ARBA" id="ARBA00022840"/>
    </source>
</evidence>
<proteinExistence type="predicted"/>
<dbReference type="PANTHER" id="PTHR44936">
    <property type="entry name" value="SENSOR PROTEIN CREC"/>
    <property type="match status" value="1"/>
</dbReference>
<protein>
    <recommendedName>
        <fullName evidence="3">histidine kinase</fullName>
        <ecNumber evidence="3">2.7.13.3</ecNumber>
    </recommendedName>
</protein>
<dbReference type="SMART" id="SM00388">
    <property type="entry name" value="HisKA"/>
    <property type="match status" value="1"/>
</dbReference>
<accession>A0AAJ3LIZ2</accession>
<evidence type="ECO:0000256" key="10">
    <source>
        <dbReference type="SAM" id="Phobius"/>
    </source>
</evidence>
<keyword evidence="5" id="KW-0597">Phosphoprotein</keyword>
<dbReference type="InterPro" id="IPR003661">
    <property type="entry name" value="HisK_dim/P_dom"/>
</dbReference>
<comment type="caution">
    <text evidence="12">The sequence shown here is derived from an EMBL/GenBank/DDBJ whole genome shotgun (WGS) entry which is preliminary data.</text>
</comment>
<dbReference type="Gene3D" id="3.30.565.10">
    <property type="entry name" value="Histidine kinase-like ATPase, C-terminal domain"/>
    <property type="match status" value="1"/>
</dbReference>
<evidence type="ECO:0000256" key="4">
    <source>
        <dbReference type="ARBA" id="ARBA00022475"/>
    </source>
</evidence>
<dbReference type="Pfam" id="PF02518">
    <property type="entry name" value="HATPase_c"/>
    <property type="match status" value="1"/>
</dbReference>
<evidence type="ECO:0000259" key="11">
    <source>
        <dbReference type="PROSITE" id="PS50109"/>
    </source>
</evidence>
<dbReference type="EMBL" id="JACAQR010000033">
    <property type="protein sequence ID" value="NWD44843.1"/>
    <property type="molecule type" value="Genomic_DNA"/>
</dbReference>
<comment type="subcellular location">
    <subcellularLocation>
        <location evidence="2">Cell membrane</location>
        <topology evidence="2">Multi-pass membrane protein</topology>
    </subcellularLocation>
</comment>
<evidence type="ECO:0000256" key="8">
    <source>
        <dbReference type="ARBA" id="ARBA00022777"/>
    </source>
</evidence>
<evidence type="ECO:0000256" key="5">
    <source>
        <dbReference type="ARBA" id="ARBA00022553"/>
    </source>
</evidence>
<keyword evidence="4" id="KW-1003">Cell membrane</keyword>
<dbReference type="Proteomes" id="UP000546584">
    <property type="component" value="Unassembled WGS sequence"/>
</dbReference>
<dbReference type="RefSeq" id="WP_177027006.1">
    <property type="nucleotide sequence ID" value="NZ_JACAQR010000033.1"/>
</dbReference>
<keyword evidence="8 12" id="KW-0418">Kinase</keyword>
<keyword evidence="7" id="KW-0547">Nucleotide-binding</keyword>